<organism evidence="1">
    <name type="scientific">human gut metagenome</name>
    <dbReference type="NCBI Taxonomy" id="408170"/>
    <lineage>
        <taxon>unclassified sequences</taxon>
        <taxon>metagenomes</taxon>
        <taxon>organismal metagenomes</taxon>
    </lineage>
</organism>
<gene>
    <name evidence="1" type="ORF">LEA_03690</name>
</gene>
<reference evidence="1" key="1">
    <citation type="journal article" date="2013" name="Environ. Microbiol.">
        <title>Microbiota from the distal guts of lean and obese adolescents exhibit partial functional redundancy besides clear differences in community structure.</title>
        <authorList>
            <person name="Ferrer M."/>
            <person name="Ruiz A."/>
            <person name="Lanza F."/>
            <person name="Haange S.B."/>
            <person name="Oberbach A."/>
            <person name="Till H."/>
            <person name="Bargiela R."/>
            <person name="Campoy C."/>
            <person name="Segura M.T."/>
            <person name="Richter M."/>
            <person name="von Bergen M."/>
            <person name="Seifert J."/>
            <person name="Suarez A."/>
        </authorList>
    </citation>
    <scope>NUCLEOTIDE SEQUENCE</scope>
</reference>
<accession>K1TYV6</accession>
<dbReference type="EMBL" id="AJWY01002439">
    <property type="protein sequence ID" value="EKC78257.1"/>
    <property type="molecule type" value="Genomic_DNA"/>
</dbReference>
<sequence>MNRRFGQPRLPRGILHTLTEIRAPAPTYDAENGGQWVPGTPERIDFEGCVLPVSEDDWKTAAEGTYTANSRKIYTNGHV</sequence>
<proteinExistence type="predicted"/>
<protein>
    <submittedName>
        <fullName evidence="1">Uncharacterized protein</fullName>
    </submittedName>
</protein>
<comment type="caution">
    <text evidence="1">The sequence shown here is derived from an EMBL/GenBank/DDBJ whole genome shotgun (WGS) entry which is preliminary data.</text>
</comment>
<evidence type="ECO:0000313" key="1">
    <source>
        <dbReference type="EMBL" id="EKC78257.1"/>
    </source>
</evidence>
<dbReference type="AlphaFoldDB" id="K1TYV6"/>
<name>K1TYV6_9ZZZZ</name>
<feature type="non-terminal residue" evidence="1">
    <location>
        <position position="79"/>
    </location>
</feature>